<dbReference type="NCBIfam" id="NF046112">
    <property type="entry name" value="MSMEG_6209_Nter"/>
    <property type="match status" value="1"/>
</dbReference>
<name>A0A6F8YTQ0_9ACTN</name>
<keyword evidence="4" id="KW-1185">Reference proteome</keyword>
<accession>A0A6F8YTQ0</accession>
<evidence type="ECO:0000313" key="3">
    <source>
        <dbReference type="EMBL" id="BCB89555.1"/>
    </source>
</evidence>
<dbReference type="Pfam" id="PF21234">
    <property type="entry name" value="Phosphatase-like_N"/>
    <property type="match status" value="1"/>
</dbReference>
<reference evidence="3 4" key="2">
    <citation type="submission" date="2020-03" db="EMBL/GenBank/DDBJ databases">
        <authorList>
            <person name="Ichikawa N."/>
            <person name="Kimura A."/>
            <person name="Kitahashi Y."/>
            <person name="Uohara A."/>
        </authorList>
    </citation>
    <scope>NUCLEOTIDE SEQUENCE [LARGE SCALE GENOMIC DNA]</scope>
    <source>
        <strain evidence="3 4">NBRC 105367</strain>
    </source>
</reference>
<proteinExistence type="predicted"/>
<dbReference type="RefSeq" id="WP_173161482.1">
    <property type="nucleotide sequence ID" value="NZ_AP022871.1"/>
</dbReference>
<dbReference type="Proteomes" id="UP000503011">
    <property type="component" value="Chromosome"/>
</dbReference>
<organism evidence="3 4">
    <name type="scientific">Phytohabitans suffuscus</name>
    <dbReference type="NCBI Taxonomy" id="624315"/>
    <lineage>
        <taxon>Bacteria</taxon>
        <taxon>Bacillati</taxon>
        <taxon>Actinomycetota</taxon>
        <taxon>Actinomycetes</taxon>
        <taxon>Micromonosporales</taxon>
        <taxon>Micromonosporaceae</taxon>
    </lineage>
</organism>
<gene>
    <name evidence="3" type="ORF">Psuf_068680</name>
</gene>
<dbReference type="KEGG" id="psuu:Psuf_068680"/>
<feature type="region of interest" description="Disordered" evidence="1">
    <location>
        <begin position="83"/>
        <end position="114"/>
    </location>
</feature>
<feature type="compositionally biased region" description="Basic and acidic residues" evidence="1">
    <location>
        <begin position="105"/>
        <end position="114"/>
    </location>
</feature>
<evidence type="ECO:0000313" key="4">
    <source>
        <dbReference type="Proteomes" id="UP000503011"/>
    </source>
</evidence>
<dbReference type="Gene3D" id="1.10.8.1060">
    <property type="entry name" value="Corynebacterium glutamicum thioredoxin-dependent arsenate reductase, N-terminal domain"/>
    <property type="match status" value="1"/>
</dbReference>
<protein>
    <recommendedName>
        <fullName evidence="2">Protein-tyrosine-phosphatase-like N-terminal domain-containing protein</fullName>
    </recommendedName>
</protein>
<evidence type="ECO:0000256" key="1">
    <source>
        <dbReference type="SAM" id="MobiDB-lite"/>
    </source>
</evidence>
<dbReference type="EMBL" id="AP022871">
    <property type="protein sequence ID" value="BCB89555.1"/>
    <property type="molecule type" value="Genomic_DNA"/>
</dbReference>
<dbReference type="InterPro" id="IPR048716">
    <property type="entry name" value="Phosphatase-like_N"/>
</dbReference>
<feature type="domain" description="Protein-tyrosine-phosphatase-like N-terminal" evidence="2">
    <location>
        <begin position="13"/>
        <end position="65"/>
    </location>
</feature>
<dbReference type="AlphaFoldDB" id="A0A6F8YTQ0"/>
<evidence type="ECO:0000259" key="2">
    <source>
        <dbReference type="Pfam" id="PF21234"/>
    </source>
</evidence>
<reference evidence="3 4" key="1">
    <citation type="submission" date="2020-03" db="EMBL/GenBank/DDBJ databases">
        <title>Whole genome shotgun sequence of Phytohabitans suffuscus NBRC 105367.</title>
        <authorList>
            <person name="Komaki H."/>
            <person name="Tamura T."/>
        </authorList>
    </citation>
    <scope>NUCLEOTIDE SEQUENCE [LARGE SCALE GENOMIC DNA]</scope>
    <source>
        <strain evidence="3 4">NBRC 105367</strain>
    </source>
</reference>
<sequence>MPEALLDDQERERLRARLVVRYAGVHGPERVREVIAEVYRGFAGARVHTYVPVLAERAVREILDAEARTRTVRLPRRAAEETLAGAGMSIKDGPGGSATQCGEVPDDRSGLPAA</sequence>